<evidence type="ECO:0000256" key="1">
    <source>
        <dbReference type="SAM" id="MobiDB-lite"/>
    </source>
</evidence>
<proteinExistence type="predicted"/>
<protein>
    <submittedName>
        <fullName evidence="2">Uncharacterized protein</fullName>
    </submittedName>
</protein>
<name>A0A0K9Q680_ZOSMR</name>
<dbReference type="OrthoDB" id="1902342at2759"/>
<keyword evidence="3" id="KW-1185">Reference proteome</keyword>
<feature type="compositionally biased region" description="Basic residues" evidence="1">
    <location>
        <begin position="35"/>
        <end position="44"/>
    </location>
</feature>
<dbReference type="EMBL" id="LFYR01000047">
    <property type="protein sequence ID" value="KMZ76312.1"/>
    <property type="molecule type" value="Genomic_DNA"/>
</dbReference>
<gene>
    <name evidence="2" type="ORF">ZOSMA_103G00170</name>
</gene>
<comment type="caution">
    <text evidence="2">The sequence shown here is derived from an EMBL/GenBank/DDBJ whole genome shotgun (WGS) entry which is preliminary data.</text>
</comment>
<dbReference type="AlphaFoldDB" id="A0A0K9Q680"/>
<feature type="region of interest" description="Disordered" evidence="1">
    <location>
        <begin position="34"/>
        <end position="56"/>
    </location>
</feature>
<feature type="region of interest" description="Disordered" evidence="1">
    <location>
        <begin position="171"/>
        <end position="204"/>
    </location>
</feature>
<sequence>MASKPLTAESIALTEKKMEMSLDDIIKMAKNVGTKGKKTTRVSNKKSQGFKNGGRSQAKVKNFLDSRSSIRQGALAKRRTNTPGTHFSITTEVARRAANVPILNGGVNSYKQRFAPVKRNVPVGKASNQDMTFPRQRQTLDARFSVMKEQRMKVTAQQVPHGGFNVNALRRRGQQQHRQQQQQQQQRGGRVTVAPGFAGRRFGN</sequence>
<dbReference type="OMA" id="NRVPNWK"/>
<organism evidence="2 3">
    <name type="scientific">Zostera marina</name>
    <name type="common">Eelgrass</name>
    <dbReference type="NCBI Taxonomy" id="29655"/>
    <lineage>
        <taxon>Eukaryota</taxon>
        <taxon>Viridiplantae</taxon>
        <taxon>Streptophyta</taxon>
        <taxon>Embryophyta</taxon>
        <taxon>Tracheophyta</taxon>
        <taxon>Spermatophyta</taxon>
        <taxon>Magnoliopsida</taxon>
        <taxon>Liliopsida</taxon>
        <taxon>Zosteraceae</taxon>
        <taxon>Zostera</taxon>
    </lineage>
</organism>
<evidence type="ECO:0000313" key="2">
    <source>
        <dbReference type="EMBL" id="KMZ76312.1"/>
    </source>
</evidence>
<reference evidence="3" key="1">
    <citation type="journal article" date="2016" name="Nature">
        <title>The genome of the seagrass Zostera marina reveals angiosperm adaptation to the sea.</title>
        <authorList>
            <person name="Olsen J.L."/>
            <person name="Rouze P."/>
            <person name="Verhelst B."/>
            <person name="Lin Y.-C."/>
            <person name="Bayer T."/>
            <person name="Collen J."/>
            <person name="Dattolo E."/>
            <person name="De Paoli E."/>
            <person name="Dittami S."/>
            <person name="Maumus F."/>
            <person name="Michel G."/>
            <person name="Kersting A."/>
            <person name="Lauritano C."/>
            <person name="Lohaus R."/>
            <person name="Toepel M."/>
            <person name="Tonon T."/>
            <person name="Vanneste K."/>
            <person name="Amirebrahimi M."/>
            <person name="Brakel J."/>
            <person name="Bostroem C."/>
            <person name="Chovatia M."/>
            <person name="Grimwood J."/>
            <person name="Jenkins J.W."/>
            <person name="Jueterbock A."/>
            <person name="Mraz A."/>
            <person name="Stam W.T."/>
            <person name="Tice H."/>
            <person name="Bornberg-Bauer E."/>
            <person name="Green P.J."/>
            <person name="Pearson G.A."/>
            <person name="Procaccini G."/>
            <person name="Duarte C.M."/>
            <person name="Schmutz J."/>
            <person name="Reusch T.B.H."/>
            <person name="Van de Peer Y."/>
        </authorList>
    </citation>
    <scope>NUCLEOTIDE SEQUENCE [LARGE SCALE GENOMIC DNA]</scope>
    <source>
        <strain evidence="3">cv. Finnish</strain>
    </source>
</reference>
<dbReference type="Proteomes" id="UP000036987">
    <property type="component" value="Unassembled WGS sequence"/>
</dbReference>
<dbReference type="PANTHER" id="PTHR36048:SF1">
    <property type="entry name" value="RIBOSOME MATURATION FACTOR"/>
    <property type="match status" value="1"/>
</dbReference>
<accession>A0A0K9Q680</accession>
<dbReference type="PANTHER" id="PTHR36048">
    <property type="entry name" value="RIBOSOME MATURATION FACTOR"/>
    <property type="match status" value="1"/>
</dbReference>
<feature type="compositionally biased region" description="Low complexity" evidence="1">
    <location>
        <begin position="176"/>
        <end position="190"/>
    </location>
</feature>
<evidence type="ECO:0000313" key="3">
    <source>
        <dbReference type="Proteomes" id="UP000036987"/>
    </source>
</evidence>